<dbReference type="Proteomes" id="UP000758155">
    <property type="component" value="Unassembled WGS sequence"/>
</dbReference>
<name>A0A9P5C5M0_9PLEO</name>
<evidence type="ECO:0000256" key="1">
    <source>
        <dbReference type="SAM" id="MobiDB-lite"/>
    </source>
</evidence>
<feature type="region of interest" description="Disordered" evidence="1">
    <location>
        <begin position="488"/>
        <end position="570"/>
    </location>
</feature>
<evidence type="ECO:0000313" key="3">
    <source>
        <dbReference type="EMBL" id="KAF3046057.1"/>
    </source>
</evidence>
<dbReference type="OrthoDB" id="5135333at2759"/>
<evidence type="ECO:0000313" key="4">
    <source>
        <dbReference type="Proteomes" id="UP000758155"/>
    </source>
</evidence>
<feature type="domain" description="Heterokaryon incompatibility" evidence="2">
    <location>
        <begin position="136"/>
        <end position="283"/>
    </location>
</feature>
<proteinExistence type="predicted"/>
<dbReference type="Pfam" id="PF06985">
    <property type="entry name" value="HET"/>
    <property type="match status" value="1"/>
</dbReference>
<feature type="compositionally biased region" description="Polar residues" evidence="1">
    <location>
        <begin position="493"/>
        <end position="503"/>
    </location>
</feature>
<keyword evidence="4" id="KW-1185">Reference proteome</keyword>
<dbReference type="PANTHER" id="PTHR33112:SF12">
    <property type="entry name" value="HETEROKARYON INCOMPATIBILITY DOMAIN-CONTAINING PROTEIN"/>
    <property type="match status" value="1"/>
</dbReference>
<sequence length="570" mass="65283">MKARDEQQPSLDQSTIRGLTRRIRMRWNSPLLEDAYLVLVAQERHLTTNSDAHRVWSSASLFLGREIHSNGNIQARIKSWLDLCRQKHCVSCTAPRGKTKRKFDDLLEHSYFGVIDVLNMQLTELPVDRESGPAPYAALSYVWGTTPTFTSTLKNINLLRMHGGLETKLDSLPVVIRDAIDLVRRLGLQFLWIDSLCITQDSPKSWKLNAYSMDTIYGNAELTICAADGVDASTGLVAMRPPATMTSPTAADCGPGVRLMITRPPEMYIQASKWNTRAWTFQERILSRRCLIFINGRVYYQCRATGMSEDIYADREGAGWSLDLVDAPLQMWKQLSDRSFWVYMNVARLYSSRQLTHLKDISAAFSGIANMMECTMSAPFAFGLPTSHFDLALLWRHPGTVNRRIPRGSDETSDYNGLQFPSWSWMGWTGSSTTYEQDMLRDCLDDPNEWLAMHTWVRWYIRDGRGDLRPLWTERGWKEDKSKDVKWRGYTPERTSANMMTTHHSQRGRTDFTGFGDVPASPRSASTVSSRESERTDREAGYVERTRSRRYLSKSRSRNGSRSRIKRGSW</sequence>
<protein>
    <recommendedName>
        <fullName evidence="2">Heterokaryon incompatibility domain-containing protein</fullName>
    </recommendedName>
</protein>
<accession>A0A9P5C5M0</accession>
<dbReference type="InterPro" id="IPR010730">
    <property type="entry name" value="HET"/>
</dbReference>
<evidence type="ECO:0000259" key="2">
    <source>
        <dbReference type="Pfam" id="PF06985"/>
    </source>
</evidence>
<dbReference type="EMBL" id="SWKV01000005">
    <property type="protein sequence ID" value="KAF3046057.1"/>
    <property type="molecule type" value="Genomic_DNA"/>
</dbReference>
<feature type="compositionally biased region" description="Basic and acidic residues" evidence="1">
    <location>
        <begin position="531"/>
        <end position="546"/>
    </location>
</feature>
<comment type="caution">
    <text evidence="3">The sequence shown here is derived from an EMBL/GenBank/DDBJ whole genome shotgun (WGS) entry which is preliminary data.</text>
</comment>
<organism evidence="3 4">
    <name type="scientific">Didymella heteroderae</name>
    <dbReference type="NCBI Taxonomy" id="1769908"/>
    <lineage>
        <taxon>Eukaryota</taxon>
        <taxon>Fungi</taxon>
        <taxon>Dikarya</taxon>
        <taxon>Ascomycota</taxon>
        <taxon>Pezizomycotina</taxon>
        <taxon>Dothideomycetes</taxon>
        <taxon>Pleosporomycetidae</taxon>
        <taxon>Pleosporales</taxon>
        <taxon>Pleosporineae</taxon>
        <taxon>Didymellaceae</taxon>
        <taxon>Didymella</taxon>
    </lineage>
</organism>
<reference evidence="3" key="1">
    <citation type="submission" date="2019-04" db="EMBL/GenBank/DDBJ databases">
        <title>Sequencing of skin fungus with MAO and IRED activity.</title>
        <authorList>
            <person name="Marsaioli A.J."/>
            <person name="Bonatto J.M.C."/>
            <person name="Reis Junior O."/>
        </authorList>
    </citation>
    <scope>NUCLEOTIDE SEQUENCE</scope>
    <source>
        <strain evidence="3">28M1</strain>
    </source>
</reference>
<gene>
    <name evidence="3" type="ORF">E8E12_010737</name>
</gene>
<dbReference type="AlphaFoldDB" id="A0A9P5C5M0"/>
<feature type="compositionally biased region" description="Basic residues" evidence="1">
    <location>
        <begin position="547"/>
        <end position="570"/>
    </location>
</feature>
<dbReference type="PANTHER" id="PTHR33112">
    <property type="entry name" value="DOMAIN PROTEIN, PUTATIVE-RELATED"/>
    <property type="match status" value="1"/>
</dbReference>